<dbReference type="InterPro" id="IPR036940">
    <property type="entry name" value="PI3/4_kinase_cat_sf"/>
</dbReference>
<feature type="region of interest" description="Disordered" evidence="7">
    <location>
        <begin position="1"/>
        <end position="24"/>
    </location>
</feature>
<dbReference type="EMBL" id="JAIVGD010000003">
    <property type="protein sequence ID" value="KAH0777715.1"/>
    <property type="molecule type" value="Genomic_DNA"/>
</dbReference>
<feature type="domain" description="NAC" evidence="9">
    <location>
        <begin position="665"/>
        <end position="815"/>
    </location>
</feature>
<dbReference type="Gene3D" id="1.10.1070.11">
    <property type="entry name" value="Phosphatidylinositol 3-/4-kinase, catalytic domain"/>
    <property type="match status" value="1"/>
</dbReference>
<dbReference type="InterPro" id="IPR018936">
    <property type="entry name" value="PI3/4_kinase_CS"/>
</dbReference>
<evidence type="ECO:0000256" key="7">
    <source>
        <dbReference type="SAM" id="MobiDB-lite"/>
    </source>
</evidence>
<dbReference type="Pfam" id="PF02365">
    <property type="entry name" value="NAM"/>
    <property type="match status" value="1"/>
</dbReference>
<evidence type="ECO:0000256" key="2">
    <source>
        <dbReference type="ARBA" id="ARBA00022777"/>
    </source>
</evidence>
<dbReference type="PANTHER" id="PTHR10048">
    <property type="entry name" value="PHOSPHATIDYLINOSITOL KINASE"/>
    <property type="match status" value="1"/>
</dbReference>
<dbReference type="Proteomes" id="UP000826656">
    <property type="component" value="Unassembled WGS sequence"/>
</dbReference>
<keyword evidence="11" id="KW-1185">Reference proteome</keyword>
<dbReference type="Pfam" id="PF00454">
    <property type="entry name" value="PI3_PI4_kinase"/>
    <property type="match status" value="1"/>
</dbReference>
<evidence type="ECO:0000256" key="6">
    <source>
        <dbReference type="ARBA" id="ARBA00023242"/>
    </source>
</evidence>
<evidence type="ECO:0000256" key="1">
    <source>
        <dbReference type="ARBA" id="ARBA00022679"/>
    </source>
</evidence>
<dbReference type="CDD" id="cd05168">
    <property type="entry name" value="PI4Kc_III_beta"/>
    <property type="match status" value="1"/>
</dbReference>
<dbReference type="InterPro" id="IPR011009">
    <property type="entry name" value="Kinase-like_dom_sf"/>
</dbReference>
<dbReference type="PROSITE" id="PS00915">
    <property type="entry name" value="PI3_4_KINASE_1"/>
    <property type="match status" value="1"/>
</dbReference>
<feature type="region of interest" description="Disordered" evidence="7">
    <location>
        <begin position="838"/>
        <end position="915"/>
    </location>
</feature>
<dbReference type="PROSITE" id="PS51005">
    <property type="entry name" value="NAC"/>
    <property type="match status" value="1"/>
</dbReference>
<evidence type="ECO:0000313" key="10">
    <source>
        <dbReference type="EMBL" id="KAH0777715.1"/>
    </source>
</evidence>
<keyword evidence="3" id="KW-0805">Transcription regulation</keyword>
<dbReference type="PANTHER" id="PTHR10048:SF22">
    <property type="entry name" value="PHOSPHATIDYLINOSITOL 4-KINASE BETA"/>
    <property type="match status" value="1"/>
</dbReference>
<evidence type="ECO:0000313" key="11">
    <source>
        <dbReference type="Proteomes" id="UP000826656"/>
    </source>
</evidence>
<dbReference type="SMART" id="SM00146">
    <property type="entry name" value="PI3Kc"/>
    <property type="match status" value="1"/>
</dbReference>
<feature type="compositionally biased region" description="Polar residues" evidence="7">
    <location>
        <begin position="302"/>
        <end position="311"/>
    </location>
</feature>
<dbReference type="InterPro" id="IPR057754">
    <property type="entry name" value="PI4-kinase_beta/PIK1_cat"/>
</dbReference>
<keyword evidence="5" id="KW-0804">Transcription</keyword>
<dbReference type="InterPro" id="IPR015433">
    <property type="entry name" value="PI3/4_kinase"/>
</dbReference>
<name>A0ABQ7WAE2_SOLTU</name>
<dbReference type="Gene3D" id="2.170.150.80">
    <property type="entry name" value="NAC domain"/>
    <property type="match status" value="1"/>
</dbReference>
<dbReference type="PROSITE" id="PS00916">
    <property type="entry name" value="PI3_4_KINASE_2"/>
    <property type="match status" value="1"/>
</dbReference>
<feature type="compositionally biased region" description="Polar residues" evidence="7">
    <location>
        <begin position="862"/>
        <end position="885"/>
    </location>
</feature>
<keyword evidence="6" id="KW-0539">Nucleus</keyword>
<evidence type="ECO:0000259" key="8">
    <source>
        <dbReference type="PROSITE" id="PS50290"/>
    </source>
</evidence>
<evidence type="ECO:0000256" key="5">
    <source>
        <dbReference type="ARBA" id="ARBA00023163"/>
    </source>
</evidence>
<dbReference type="InterPro" id="IPR000403">
    <property type="entry name" value="PI3/4_kinase_cat_dom"/>
</dbReference>
<dbReference type="SUPFAM" id="SSF56112">
    <property type="entry name" value="Protein kinase-like (PK-like)"/>
    <property type="match status" value="1"/>
</dbReference>
<gene>
    <name evidence="10" type="ORF">KY290_009126</name>
</gene>
<keyword evidence="1" id="KW-0808">Transferase</keyword>
<dbReference type="PROSITE" id="PS50290">
    <property type="entry name" value="PI3_4_KINASE_3"/>
    <property type="match status" value="1"/>
</dbReference>
<comment type="caution">
    <text evidence="10">The sequence shown here is derived from an EMBL/GenBank/DDBJ whole genome shotgun (WGS) entry which is preliminary data.</text>
</comment>
<evidence type="ECO:0000256" key="3">
    <source>
        <dbReference type="ARBA" id="ARBA00023015"/>
    </source>
</evidence>
<keyword evidence="2" id="KW-0418">Kinase</keyword>
<evidence type="ECO:0000256" key="4">
    <source>
        <dbReference type="ARBA" id="ARBA00023125"/>
    </source>
</evidence>
<evidence type="ECO:0000259" key="9">
    <source>
        <dbReference type="PROSITE" id="PS51005"/>
    </source>
</evidence>
<feature type="region of interest" description="Disordered" evidence="7">
    <location>
        <begin position="293"/>
        <end position="316"/>
    </location>
</feature>
<accession>A0ABQ7WAE2</accession>
<evidence type="ECO:0008006" key="12">
    <source>
        <dbReference type="Google" id="ProtNLM"/>
    </source>
</evidence>
<keyword evidence="4" id="KW-0238">DNA-binding</keyword>
<dbReference type="SUPFAM" id="SSF101941">
    <property type="entry name" value="NAC domain"/>
    <property type="match status" value="1"/>
</dbReference>
<dbReference type="InterPro" id="IPR036093">
    <property type="entry name" value="NAC_dom_sf"/>
</dbReference>
<feature type="domain" description="PI3K/PI4K catalytic" evidence="8">
    <location>
        <begin position="329"/>
        <end position="597"/>
    </location>
</feature>
<dbReference type="Gene3D" id="3.30.1010.10">
    <property type="entry name" value="Phosphatidylinositol 3-kinase Catalytic Subunit, Chain A, domain 4"/>
    <property type="match status" value="1"/>
</dbReference>
<protein>
    <recommendedName>
        <fullName evidence="12">Phosphatidylinositol 4-kinase</fullName>
    </recommendedName>
</protein>
<reference evidence="10 11" key="1">
    <citation type="journal article" date="2021" name="bioRxiv">
        <title>Chromosome-scale and haplotype-resolved genome assembly of a tetraploid potato cultivar.</title>
        <authorList>
            <person name="Sun H."/>
            <person name="Jiao W.-B."/>
            <person name="Krause K."/>
            <person name="Campoy J.A."/>
            <person name="Goel M."/>
            <person name="Folz-Donahue K."/>
            <person name="Kukat C."/>
            <person name="Huettel B."/>
            <person name="Schneeberger K."/>
        </authorList>
    </citation>
    <scope>NUCLEOTIDE SEQUENCE [LARGE SCALE GENOMIC DNA]</scope>
    <source>
        <strain evidence="10">SolTubOtavaFocal</strain>
        <tissue evidence="10">Leaves</tissue>
    </source>
</reference>
<organism evidence="10 11">
    <name type="scientific">Solanum tuberosum</name>
    <name type="common">Potato</name>
    <dbReference type="NCBI Taxonomy" id="4113"/>
    <lineage>
        <taxon>Eukaryota</taxon>
        <taxon>Viridiplantae</taxon>
        <taxon>Streptophyta</taxon>
        <taxon>Embryophyta</taxon>
        <taxon>Tracheophyta</taxon>
        <taxon>Spermatophyta</taxon>
        <taxon>Magnoliopsida</taxon>
        <taxon>eudicotyledons</taxon>
        <taxon>Gunneridae</taxon>
        <taxon>Pentapetalae</taxon>
        <taxon>asterids</taxon>
        <taxon>lamiids</taxon>
        <taxon>Solanales</taxon>
        <taxon>Solanaceae</taxon>
        <taxon>Solanoideae</taxon>
        <taxon>Solaneae</taxon>
        <taxon>Solanum</taxon>
    </lineage>
</organism>
<dbReference type="InterPro" id="IPR003441">
    <property type="entry name" value="NAC-dom"/>
</dbReference>
<proteinExistence type="predicted"/>
<sequence>MFIPQKRPGSPKQHERLNAKPPLPDNGLSQFRKGAYHQSLDFVQSLSDTSYGLVDVFPVEDRKSALCESLVEINAHVADAQNSGGVCFPMGKGMHRVLHIPEDEAVLLNSREKAPYLICVEVLKCESPNLKDTSNSQKLSKGGIPLANGDVLLPKPPPWAYPLWTGQDNHNDRMSRSASQAIDQAMAQLWDAKVKFVRVNFSVEMQSESAIDHCSLGSASESYSECREVPSLPLKSDAIDSEWVRVVLTVDPGVRMEDIVDQEPPRKKEHRRVPSTVAIEEVKLAALKGEAPPGLPLKGAGQDSSDAQPKVTNGGLPNVSDALSGELWEVKKERIRKCSGYGKLPGWDLRSFIVKSGDDCRQEHLAVQLISHFYDIFQEAGLPLWLRPYEVLVTSSYTALIETIPDTASIHSIKSRFPNITSLREFYVAKYEENSPTFKLAQRNFVESMAGYSLVCYLLQIKDRHNGNLLLDEEGHIIHIDFGFMLSNSPGGVNFESAPFKLTRELLEIMDSDAEGVPSEFFDYFKVLCIQGFLTCRKHAERIILLVEMLQDSGYPCFKGGPRTIQNLRKRFHLSLTEESRLKDCLSLQFASLSEEFVVVPANVVLKCTRCKLSSRRALISSFTQFSRLLDKRHGLSQDSVKRFVEYTHPWVLIPEADDFMNNRLPPGFRFHPTDVELIMYYLKRKITGKKLHFEGITELNIYKFSPWDLPDKCCYKSKDLEWYFFCPRERKYASGGRMNRATDTGYWKTTGKDRPVTYDEKIVGSVKTLVFHLGHPPRGQRTDWVIHEYKFEDKESIDAGFAQDSYVLCKVFQKSGPGPKNGAQYGAPFKEEDWEDDKIPAEPCTSDVFPAPPGRPDKPSDSNATRVVDPGSTSVWPSSELSPSPIQPYVQKLPLDEPDDEELPGEPKLSNVSSINGMPSDQLKAISSNIFSALPILPKKQSCSVDTSLVNPGPGPSNDQMCTNEMAPNELDDEMIGLFTQFTEDTSLLSGGNETNQKLENFHQDVNAPPAAFTDGNDIFDGLGDIECWARVGQLEPDLTASSGANYSLNPVILPQEAPQDAAYMELNDLDIPLNHPAETIGTGQLVPGHFCTPYNSNIGMQQICFGSNSLGIVQDFGEHHLPTLPESYTQQVNHPDMAYNFQNNANQGYNAATNFSVSSYKQPEESRLDTQNLERGVQQRKFYLSIFALCDGSFLLVKAEVTFGVDGCTDDALSVVLGEQRKLYSSIFTLCGGSFILVKAEVTLGVDGCTNDALSVILGEQRKLYLSIFALCGGSFILVKAEVTLGVDGCTNDALSVILGNPFFSFTRVSNIDKADFSKKTHEAFCSGFSLAFICFSHVELLWFNSLWELYQFIVFKILLNQLQFNSSGTPFHLHFISAIKLTSALSLVTNTFLEWS</sequence>